<sequence length="283" mass="30072">MFRTRRIPTPPFVSLPLATLMLVLSSAAATAGALPDLDRTAAGGGATPIRFDKKAIDLGGWGALEVGQTESASRRMVVTTPVRDQWFSDPVFMNDGAFGGPDARATYYSPRLHGFNIGLGYTPVRTELGAADPLARHVVEGVVRHDGRLGKARLRITAGAGKAAVAKDRGTPRRSWVVGGQVTLPGVTVGAGYREQLPDDGAARRTLNAGLYLEQGTPLRGWTVMGRLAHSQVGAEAPQEAWSTGLRFRMSPKVSVTADLGTMTYSGDPSDSTMLRVGTRVLF</sequence>
<keyword evidence="1" id="KW-0614">Plasmid</keyword>
<accession>A0A4D8QJU9</accession>
<proteinExistence type="predicted"/>
<dbReference type="Gene3D" id="2.40.160.10">
    <property type="entry name" value="Porin"/>
    <property type="match status" value="1"/>
</dbReference>
<dbReference type="GO" id="GO:0015288">
    <property type="term" value="F:porin activity"/>
    <property type="evidence" value="ECO:0007669"/>
    <property type="project" value="InterPro"/>
</dbReference>
<dbReference type="Pfam" id="PF13609">
    <property type="entry name" value="Porin_4"/>
    <property type="match status" value="1"/>
</dbReference>
<geneLocation type="plasmid" evidence="1 2">
    <name>p1</name>
</geneLocation>
<gene>
    <name evidence="1" type="ORF">D3868_19325</name>
</gene>
<dbReference type="Proteomes" id="UP000298774">
    <property type="component" value="Plasmid p1"/>
</dbReference>
<dbReference type="AlphaFoldDB" id="A0A4D8QJU9"/>
<organism evidence="1 2">
    <name type="scientific">Azospirillum brasilense</name>
    <dbReference type="NCBI Taxonomy" id="192"/>
    <lineage>
        <taxon>Bacteria</taxon>
        <taxon>Pseudomonadati</taxon>
        <taxon>Pseudomonadota</taxon>
        <taxon>Alphaproteobacteria</taxon>
        <taxon>Rhodospirillales</taxon>
        <taxon>Azospirillaceae</taxon>
        <taxon>Azospirillum</taxon>
    </lineage>
</organism>
<dbReference type="InterPro" id="IPR033900">
    <property type="entry name" value="Gram_neg_porin_domain"/>
</dbReference>
<evidence type="ECO:0000313" key="2">
    <source>
        <dbReference type="Proteomes" id="UP000298774"/>
    </source>
</evidence>
<dbReference type="InterPro" id="IPR023614">
    <property type="entry name" value="Porin_dom_sf"/>
</dbReference>
<reference evidence="1 2" key="1">
    <citation type="submission" date="2018-09" db="EMBL/GenBank/DDBJ databases">
        <title>Whole genome based analysis of evolution and adaptive divergence in Indian and Brazilian strains of Azospirillum brasilense.</title>
        <authorList>
            <person name="Singh C."/>
            <person name="Tripathi A.K."/>
        </authorList>
    </citation>
    <scope>NUCLEOTIDE SEQUENCE [LARGE SCALE GENOMIC DNA]</scope>
    <source>
        <strain evidence="1 2">MTCC4038</strain>
        <plasmid evidence="1 2">p1</plasmid>
    </source>
</reference>
<evidence type="ECO:0000313" key="1">
    <source>
        <dbReference type="EMBL" id="QCO11168.1"/>
    </source>
</evidence>
<dbReference type="GO" id="GO:0016020">
    <property type="term" value="C:membrane"/>
    <property type="evidence" value="ECO:0007669"/>
    <property type="project" value="InterPro"/>
</dbReference>
<protein>
    <submittedName>
        <fullName evidence="1">Porin</fullName>
    </submittedName>
</protein>
<dbReference type="EMBL" id="CP032340">
    <property type="protein sequence ID" value="QCO11168.1"/>
    <property type="molecule type" value="Genomic_DNA"/>
</dbReference>
<name>A0A4D8QJU9_AZOBR</name>
<dbReference type="SUPFAM" id="SSF56935">
    <property type="entry name" value="Porins"/>
    <property type="match status" value="1"/>
</dbReference>